<protein>
    <submittedName>
        <fullName evidence="1">Protein CBG26400</fullName>
    </submittedName>
</protein>
<dbReference type="KEGG" id="cbr:CBG_26400"/>
<keyword evidence="2" id="KW-1185">Reference proteome</keyword>
<reference evidence="1 2" key="1">
    <citation type="journal article" date="2003" name="PLoS Biol.">
        <title>The genome sequence of Caenorhabditis briggsae: a platform for comparative genomics.</title>
        <authorList>
            <person name="Stein L.D."/>
            <person name="Bao Z."/>
            <person name="Blasiar D."/>
            <person name="Blumenthal T."/>
            <person name="Brent M.R."/>
            <person name="Chen N."/>
            <person name="Chinwalla A."/>
            <person name="Clarke L."/>
            <person name="Clee C."/>
            <person name="Coghlan A."/>
            <person name="Coulson A."/>
            <person name="D'Eustachio P."/>
            <person name="Fitch D.H."/>
            <person name="Fulton L.A."/>
            <person name="Fulton R.E."/>
            <person name="Griffiths-Jones S."/>
            <person name="Harris T.W."/>
            <person name="Hillier L.W."/>
            <person name="Kamath R."/>
            <person name="Kuwabara P.E."/>
            <person name="Mardis E.R."/>
            <person name="Marra M.A."/>
            <person name="Miner T.L."/>
            <person name="Minx P."/>
            <person name="Mullikin J.C."/>
            <person name="Plumb R.W."/>
            <person name="Rogers J."/>
            <person name="Schein J.E."/>
            <person name="Sohrmann M."/>
            <person name="Spieth J."/>
            <person name="Stajich J.E."/>
            <person name="Wei C."/>
            <person name="Willey D."/>
            <person name="Wilson R.K."/>
            <person name="Durbin R."/>
            <person name="Waterston R.H."/>
        </authorList>
    </citation>
    <scope>NUCLEOTIDE SEQUENCE [LARGE SCALE GENOMIC DNA]</scope>
    <source>
        <strain evidence="1 2">AF16</strain>
    </source>
</reference>
<dbReference type="InParanoid" id="B6IFF9"/>
<evidence type="ECO:0000313" key="1">
    <source>
        <dbReference type="EMBL" id="CAR98639.1"/>
    </source>
</evidence>
<dbReference type="AlphaFoldDB" id="B6IFF9"/>
<organism evidence="1 2">
    <name type="scientific">Caenorhabditis briggsae</name>
    <dbReference type="NCBI Taxonomy" id="6238"/>
    <lineage>
        <taxon>Eukaryota</taxon>
        <taxon>Metazoa</taxon>
        <taxon>Ecdysozoa</taxon>
        <taxon>Nematoda</taxon>
        <taxon>Chromadorea</taxon>
        <taxon>Rhabditida</taxon>
        <taxon>Rhabditina</taxon>
        <taxon>Rhabditomorpha</taxon>
        <taxon>Rhabditoidea</taxon>
        <taxon>Rhabditidae</taxon>
        <taxon>Peloderinae</taxon>
        <taxon>Caenorhabditis</taxon>
    </lineage>
</organism>
<dbReference type="CTD" id="68917878"/>
<dbReference type="Proteomes" id="UP000008549">
    <property type="component" value="Unassembled WGS sequence"/>
</dbReference>
<dbReference type="RefSeq" id="XP_045098210.1">
    <property type="nucleotide sequence ID" value="XM_045235767.1"/>
</dbReference>
<dbReference type="GeneID" id="68917878"/>
<accession>B6IFF9</accession>
<sequence length="45" mass="5218">MVGGSEEIVKLEYTTSRQRSIRPSNSPNTFSLPSFFYSIVFFLHF</sequence>
<gene>
    <name evidence="1" type="ORF">CBG26400</name>
    <name evidence="1" type="ORF">CBG_26400</name>
</gene>
<name>B6IFF9_CAEBR</name>
<dbReference type="HOGENOM" id="CLU_3208100_0_0_1"/>
<proteinExistence type="predicted"/>
<reference evidence="1 2" key="2">
    <citation type="journal article" date="2011" name="PLoS Genet.">
        <title>Caenorhabditis briggsae recombinant inbred line genotypes reveal inter-strain incompatibility and the evolution of recombination.</title>
        <authorList>
            <person name="Ross J.A."/>
            <person name="Koboldt D.C."/>
            <person name="Staisch J.E."/>
            <person name="Chamberlin H.M."/>
            <person name="Gupta B.P."/>
            <person name="Miller R.D."/>
            <person name="Baird S.E."/>
            <person name="Haag E.S."/>
        </authorList>
    </citation>
    <scope>NUCLEOTIDE SEQUENCE [LARGE SCALE GENOMIC DNA]</scope>
    <source>
        <strain evidence="1 2">AF16</strain>
    </source>
</reference>
<dbReference type="EMBL" id="HE601244">
    <property type="protein sequence ID" value="CAR98639.1"/>
    <property type="molecule type" value="Genomic_DNA"/>
</dbReference>
<evidence type="ECO:0000313" key="2">
    <source>
        <dbReference type="Proteomes" id="UP000008549"/>
    </source>
</evidence>